<dbReference type="SUPFAM" id="SSF52266">
    <property type="entry name" value="SGNH hydrolase"/>
    <property type="match status" value="1"/>
</dbReference>
<name>A0ABT2G333_9BACT</name>
<dbReference type="Pfam" id="PF13472">
    <property type="entry name" value="Lipase_GDSL_2"/>
    <property type="match status" value="1"/>
</dbReference>
<dbReference type="PANTHER" id="PTHR30383">
    <property type="entry name" value="THIOESTERASE 1/PROTEASE 1/LYSOPHOSPHOLIPASE L1"/>
    <property type="match status" value="1"/>
</dbReference>
<evidence type="ECO:0000313" key="2">
    <source>
        <dbReference type="EMBL" id="MCS5489673.1"/>
    </source>
</evidence>
<dbReference type="InterPro" id="IPR051532">
    <property type="entry name" value="Ester_Hydrolysis_Enzymes"/>
</dbReference>
<comment type="caution">
    <text evidence="2">The sequence shown here is derived from an EMBL/GenBank/DDBJ whole genome shotgun (WGS) entry which is preliminary data.</text>
</comment>
<evidence type="ECO:0000313" key="3">
    <source>
        <dbReference type="Proteomes" id="UP001206788"/>
    </source>
</evidence>
<dbReference type="GO" id="GO:0016787">
    <property type="term" value="F:hydrolase activity"/>
    <property type="evidence" value="ECO:0007669"/>
    <property type="project" value="UniProtKB-KW"/>
</dbReference>
<protein>
    <submittedName>
        <fullName evidence="2">SGNH/GDSL hydrolase family protein</fullName>
    </submittedName>
</protein>
<dbReference type="InterPro" id="IPR013830">
    <property type="entry name" value="SGNH_hydro"/>
</dbReference>
<sequence>MKGYWWFQTQLYPMLPYLIYQAKTVRKNNPLPPANSNHLILGNSQKRILILGESTAAGMGASQPETTLAGNIFRLFQEKYQVINLGKNGLRAKELIPTFKEDLEINPSKVEGVFLFIGANDCFRLTKPLNYKSELENIISWLKKNFSPNWIYLSAIPPVHIFPAFTPQLKYFLLRQRKFLSSEMEQIASQDSNVIYQEIRFDLTPEFFADDGIHPSDKGYQGIAQFAFDGIKRWSKRSKEDIF</sequence>
<dbReference type="EMBL" id="JANWGH010000001">
    <property type="protein sequence ID" value="MCS5489673.1"/>
    <property type="molecule type" value="Genomic_DNA"/>
</dbReference>
<gene>
    <name evidence="2" type="ORF">NY014_04490</name>
</gene>
<keyword evidence="2" id="KW-0378">Hydrolase</keyword>
<keyword evidence="3" id="KW-1185">Reference proteome</keyword>
<organism evidence="2 3">
    <name type="scientific">Algoriphagus limi</name>
    <dbReference type="NCBI Taxonomy" id="2975273"/>
    <lineage>
        <taxon>Bacteria</taxon>
        <taxon>Pseudomonadati</taxon>
        <taxon>Bacteroidota</taxon>
        <taxon>Cytophagia</taxon>
        <taxon>Cytophagales</taxon>
        <taxon>Cyclobacteriaceae</taxon>
        <taxon>Algoriphagus</taxon>
    </lineage>
</organism>
<dbReference type="CDD" id="cd01836">
    <property type="entry name" value="FeeA_FeeB_like"/>
    <property type="match status" value="1"/>
</dbReference>
<reference evidence="2 3" key="1">
    <citation type="submission" date="2022-08" db="EMBL/GenBank/DDBJ databases">
        <title>Algoriphagus sp. CAU 1643 isolated from mud.</title>
        <authorList>
            <person name="Kim W."/>
        </authorList>
    </citation>
    <scope>NUCLEOTIDE SEQUENCE [LARGE SCALE GENOMIC DNA]</scope>
    <source>
        <strain evidence="2 3">CAU 1643</strain>
    </source>
</reference>
<proteinExistence type="predicted"/>
<evidence type="ECO:0000259" key="1">
    <source>
        <dbReference type="Pfam" id="PF13472"/>
    </source>
</evidence>
<accession>A0ABT2G333</accession>
<dbReference type="RefSeq" id="WP_259413344.1">
    <property type="nucleotide sequence ID" value="NZ_JANWGH010000001.1"/>
</dbReference>
<dbReference type="InterPro" id="IPR036514">
    <property type="entry name" value="SGNH_hydro_sf"/>
</dbReference>
<dbReference type="Gene3D" id="3.40.50.1110">
    <property type="entry name" value="SGNH hydrolase"/>
    <property type="match status" value="1"/>
</dbReference>
<feature type="domain" description="SGNH hydrolase-type esterase" evidence="1">
    <location>
        <begin position="51"/>
        <end position="221"/>
    </location>
</feature>
<dbReference type="Proteomes" id="UP001206788">
    <property type="component" value="Unassembled WGS sequence"/>
</dbReference>